<dbReference type="SMART" id="SM00065">
    <property type="entry name" value="GAF"/>
    <property type="match status" value="1"/>
</dbReference>
<dbReference type="Gene3D" id="3.30.565.10">
    <property type="entry name" value="Histidine kinase-like ATPase, C-terminal domain"/>
    <property type="match status" value="1"/>
</dbReference>
<evidence type="ECO:0000256" key="6">
    <source>
        <dbReference type="ARBA" id="ARBA00022777"/>
    </source>
</evidence>
<evidence type="ECO:0000256" key="2">
    <source>
        <dbReference type="ARBA" id="ARBA00012438"/>
    </source>
</evidence>
<keyword evidence="3" id="KW-0597">Phosphoprotein</keyword>
<dbReference type="InterPro" id="IPR011495">
    <property type="entry name" value="Sig_transdc_His_kin_sub2_dim/P"/>
</dbReference>
<reference evidence="11 13" key="2">
    <citation type="submission" date="2023-07" db="EMBL/GenBank/DDBJ databases">
        <title>Genomic Encyclopedia of Type Strains, Phase IV (KMG-IV): sequencing the most valuable type-strain genomes for metagenomic binning, comparative biology and taxonomic classification.</title>
        <authorList>
            <person name="Goeker M."/>
        </authorList>
    </citation>
    <scope>NUCLEOTIDE SEQUENCE [LARGE SCALE GENOMIC DNA]</scope>
    <source>
        <strain evidence="11 13">DSM 338</strain>
    </source>
</reference>
<dbReference type="InterPro" id="IPR003018">
    <property type="entry name" value="GAF"/>
</dbReference>
<dbReference type="InterPro" id="IPR036890">
    <property type="entry name" value="HATPase_C_sf"/>
</dbReference>
<dbReference type="Gene3D" id="3.30.450.20">
    <property type="entry name" value="PAS domain"/>
    <property type="match status" value="1"/>
</dbReference>
<name>A0A9W6FKX9_XANFL</name>
<keyword evidence="13" id="KW-1185">Reference proteome</keyword>
<dbReference type="Pfam" id="PF07568">
    <property type="entry name" value="HisKA_2"/>
    <property type="match status" value="1"/>
</dbReference>
<dbReference type="InterPro" id="IPR003594">
    <property type="entry name" value="HATPase_dom"/>
</dbReference>
<evidence type="ECO:0000256" key="5">
    <source>
        <dbReference type="ARBA" id="ARBA00022741"/>
    </source>
</evidence>
<dbReference type="Proteomes" id="UP001144397">
    <property type="component" value="Unassembled WGS sequence"/>
</dbReference>
<dbReference type="InterPro" id="IPR029016">
    <property type="entry name" value="GAF-like_dom_sf"/>
</dbReference>
<evidence type="ECO:0000313" key="10">
    <source>
        <dbReference type="EMBL" id="GLI23775.1"/>
    </source>
</evidence>
<dbReference type="RefSeq" id="WP_281808621.1">
    <property type="nucleotide sequence ID" value="NZ_BSDO01000005.1"/>
</dbReference>
<dbReference type="PRINTS" id="PR00344">
    <property type="entry name" value="BCTRLSENSOR"/>
</dbReference>
<keyword evidence="5" id="KW-0547">Nucleotide-binding</keyword>
<evidence type="ECO:0000313" key="13">
    <source>
        <dbReference type="Proteomes" id="UP001245370"/>
    </source>
</evidence>
<feature type="domain" description="Histidine kinase" evidence="9">
    <location>
        <begin position="194"/>
        <end position="385"/>
    </location>
</feature>
<dbReference type="GO" id="GO:0005524">
    <property type="term" value="F:ATP binding"/>
    <property type="evidence" value="ECO:0007669"/>
    <property type="project" value="UniProtKB-KW"/>
</dbReference>
<gene>
    <name evidence="11" type="ORF">GGQ86_003491</name>
    <name evidence="10" type="ORF">XFLAVUS301_34490</name>
</gene>
<comment type="catalytic activity">
    <reaction evidence="1">
        <text>ATP + protein L-histidine = ADP + protein N-phospho-L-histidine.</text>
        <dbReference type="EC" id="2.7.13.3"/>
    </reaction>
</comment>
<dbReference type="GO" id="GO:0004673">
    <property type="term" value="F:protein histidine kinase activity"/>
    <property type="evidence" value="ECO:0007669"/>
    <property type="project" value="UniProtKB-EC"/>
</dbReference>
<dbReference type="PANTHER" id="PTHR41523:SF8">
    <property type="entry name" value="ETHYLENE RESPONSE SENSOR PROTEIN"/>
    <property type="match status" value="1"/>
</dbReference>
<dbReference type="SMART" id="SM00387">
    <property type="entry name" value="HATPase_c"/>
    <property type="match status" value="1"/>
</dbReference>
<dbReference type="InterPro" id="IPR005467">
    <property type="entry name" value="His_kinase_dom"/>
</dbReference>
<evidence type="ECO:0000256" key="7">
    <source>
        <dbReference type="ARBA" id="ARBA00022840"/>
    </source>
</evidence>
<evidence type="ECO:0000256" key="8">
    <source>
        <dbReference type="SAM" id="MobiDB-lite"/>
    </source>
</evidence>
<dbReference type="SUPFAM" id="SSF55781">
    <property type="entry name" value="GAF domain-like"/>
    <property type="match status" value="1"/>
</dbReference>
<dbReference type="Gene3D" id="3.30.450.40">
    <property type="match status" value="1"/>
</dbReference>
<dbReference type="PANTHER" id="PTHR41523">
    <property type="entry name" value="TWO-COMPONENT SYSTEM SENSOR PROTEIN"/>
    <property type="match status" value="1"/>
</dbReference>
<organism evidence="10 12">
    <name type="scientific">Xanthobacter flavus</name>
    <dbReference type="NCBI Taxonomy" id="281"/>
    <lineage>
        <taxon>Bacteria</taxon>
        <taxon>Pseudomonadati</taxon>
        <taxon>Pseudomonadota</taxon>
        <taxon>Alphaproteobacteria</taxon>
        <taxon>Hyphomicrobiales</taxon>
        <taxon>Xanthobacteraceae</taxon>
        <taxon>Xanthobacter</taxon>
    </lineage>
</organism>
<dbReference type="Pfam" id="PF13185">
    <property type="entry name" value="GAF_2"/>
    <property type="match status" value="1"/>
</dbReference>
<keyword evidence="6 11" id="KW-0418">Kinase</keyword>
<dbReference type="SUPFAM" id="SSF55874">
    <property type="entry name" value="ATPase domain of HSP90 chaperone/DNA topoisomerase II/histidine kinase"/>
    <property type="match status" value="1"/>
</dbReference>
<keyword evidence="4" id="KW-0808">Transferase</keyword>
<evidence type="ECO:0000313" key="11">
    <source>
        <dbReference type="EMBL" id="MDR6335001.1"/>
    </source>
</evidence>
<protein>
    <recommendedName>
        <fullName evidence="2">histidine kinase</fullName>
        <ecNumber evidence="2">2.7.13.3</ecNumber>
    </recommendedName>
</protein>
<dbReference type="GeneID" id="95764231"/>
<keyword evidence="7" id="KW-0067">ATP-binding</keyword>
<dbReference type="AlphaFoldDB" id="A0A9W6FKX9"/>
<evidence type="ECO:0000259" key="9">
    <source>
        <dbReference type="PROSITE" id="PS50109"/>
    </source>
</evidence>
<dbReference type="InterPro" id="IPR004358">
    <property type="entry name" value="Sig_transdc_His_kin-like_C"/>
</dbReference>
<dbReference type="EMBL" id="BSDO01000005">
    <property type="protein sequence ID" value="GLI23775.1"/>
    <property type="molecule type" value="Genomic_DNA"/>
</dbReference>
<dbReference type="EMBL" id="JAVDPY010000006">
    <property type="protein sequence ID" value="MDR6335001.1"/>
    <property type="molecule type" value="Genomic_DNA"/>
</dbReference>
<dbReference type="Pfam" id="PF02518">
    <property type="entry name" value="HATPase_c"/>
    <property type="match status" value="1"/>
</dbReference>
<comment type="caution">
    <text evidence="10">The sequence shown here is derived from an EMBL/GenBank/DDBJ whole genome shotgun (WGS) entry which is preliminary data.</text>
</comment>
<evidence type="ECO:0000256" key="3">
    <source>
        <dbReference type="ARBA" id="ARBA00022553"/>
    </source>
</evidence>
<accession>A0A9W6FKX9</accession>
<sequence length="388" mass="41079">MNQSVPRSLEDGLATPVPRGRMAAPGEAALDQIVGLAALLCEAPMSVFTLVDDDHPQGTSLGFGFAPHEVPSDMALFAEAVQQGGALIVPDLTQDPRFNTLACVTCAPFLRFYAGVPLEMPEGQGTGTLCVVGHSPRDLTPVQRLALQSLARHASTELGLRRSLDAERAARIEVARLLSERNDLLARNDVLRREADHRVKNSLQLVAAMLGLQARRLSDASAAKALEDAQQRIGGIAAVHEQLYRSSGTDLVEVSDFVEGLCAALAANRPANVDALRVHADKLTLESSQAMNLGLLLSELVTNAFKHAYADGMRGDVRVVLTADDRWVNLVVSDDGAGLPPGFGPEGRTGLGMRLVRAVLGEFGGTIAPKTGAGASFAIKMPLTLSTD</sequence>
<dbReference type="EC" id="2.7.13.3" evidence="2"/>
<dbReference type="PROSITE" id="PS50109">
    <property type="entry name" value="HIS_KIN"/>
    <property type="match status" value="1"/>
</dbReference>
<dbReference type="Proteomes" id="UP001245370">
    <property type="component" value="Unassembled WGS sequence"/>
</dbReference>
<evidence type="ECO:0000256" key="4">
    <source>
        <dbReference type="ARBA" id="ARBA00022679"/>
    </source>
</evidence>
<evidence type="ECO:0000313" key="12">
    <source>
        <dbReference type="Proteomes" id="UP001144397"/>
    </source>
</evidence>
<reference evidence="10" key="1">
    <citation type="submission" date="2022-12" db="EMBL/GenBank/DDBJ databases">
        <title>Reference genome sequencing for broad-spectrum identification of bacterial and archaeal isolates by mass spectrometry.</title>
        <authorList>
            <person name="Sekiguchi Y."/>
            <person name="Tourlousse D.M."/>
        </authorList>
    </citation>
    <scope>NUCLEOTIDE SEQUENCE</scope>
    <source>
        <strain evidence="10">301</strain>
    </source>
</reference>
<evidence type="ECO:0000256" key="1">
    <source>
        <dbReference type="ARBA" id="ARBA00000085"/>
    </source>
</evidence>
<proteinExistence type="predicted"/>
<feature type="region of interest" description="Disordered" evidence="8">
    <location>
        <begin position="1"/>
        <end position="20"/>
    </location>
</feature>